<gene>
    <name evidence="3" type="ORF">UPYG_G00061200</name>
</gene>
<feature type="compositionally biased region" description="Basic and acidic residues" evidence="2">
    <location>
        <begin position="31"/>
        <end position="40"/>
    </location>
</feature>
<protein>
    <submittedName>
        <fullName evidence="3">Uncharacterized protein</fullName>
    </submittedName>
</protein>
<feature type="compositionally biased region" description="Basic and acidic residues" evidence="2">
    <location>
        <begin position="226"/>
        <end position="243"/>
    </location>
</feature>
<feature type="region of interest" description="Disordered" evidence="2">
    <location>
        <begin position="25"/>
        <end position="62"/>
    </location>
</feature>
<keyword evidence="1" id="KW-0175">Coiled coil</keyword>
<comment type="caution">
    <text evidence="3">The sequence shown here is derived from an EMBL/GenBank/DDBJ whole genome shotgun (WGS) entry which is preliminary data.</text>
</comment>
<name>A0ABD0XRA9_UMBPY</name>
<feature type="coiled-coil region" evidence="1">
    <location>
        <begin position="101"/>
        <end position="135"/>
    </location>
</feature>
<evidence type="ECO:0000256" key="2">
    <source>
        <dbReference type="SAM" id="MobiDB-lite"/>
    </source>
</evidence>
<evidence type="ECO:0000313" key="3">
    <source>
        <dbReference type="EMBL" id="KAL1005600.1"/>
    </source>
</evidence>
<dbReference type="EMBL" id="JAGEUA010000002">
    <property type="protein sequence ID" value="KAL1005600.1"/>
    <property type="molecule type" value="Genomic_DNA"/>
</dbReference>
<evidence type="ECO:0000256" key="1">
    <source>
        <dbReference type="SAM" id="Coils"/>
    </source>
</evidence>
<reference evidence="3 4" key="1">
    <citation type="submission" date="2024-06" db="EMBL/GenBank/DDBJ databases">
        <authorList>
            <person name="Pan Q."/>
            <person name="Wen M."/>
            <person name="Jouanno E."/>
            <person name="Zahm M."/>
            <person name="Klopp C."/>
            <person name="Cabau C."/>
            <person name="Louis A."/>
            <person name="Berthelot C."/>
            <person name="Parey E."/>
            <person name="Roest Crollius H."/>
            <person name="Montfort J."/>
            <person name="Robinson-Rechavi M."/>
            <person name="Bouchez O."/>
            <person name="Lampietro C."/>
            <person name="Lopez Roques C."/>
            <person name="Donnadieu C."/>
            <person name="Postlethwait J."/>
            <person name="Bobe J."/>
            <person name="Verreycken H."/>
            <person name="Guiguen Y."/>
        </authorList>
    </citation>
    <scope>NUCLEOTIDE SEQUENCE [LARGE SCALE GENOMIC DNA]</scope>
    <source>
        <strain evidence="3">Up_M1</strain>
        <tissue evidence="3">Testis</tissue>
    </source>
</reference>
<keyword evidence="4" id="KW-1185">Reference proteome</keyword>
<dbReference type="Gene3D" id="3.30.70.1820">
    <property type="entry name" value="L1 transposable element, RRM domain"/>
    <property type="match status" value="1"/>
</dbReference>
<proteinExistence type="predicted"/>
<feature type="region of interest" description="Disordered" evidence="2">
    <location>
        <begin position="216"/>
        <end position="243"/>
    </location>
</feature>
<dbReference type="AlphaFoldDB" id="A0ABD0XRA9"/>
<sequence>MSDQKHNNQQKRKERAQVVKLIDHNYIANKKANDDPKMDDELSTDSEATPVESPNSSPTFKVKKKKRNVLSLEDIQANILAAVNQRADNLEVMVRENKSVIEELKTSLNFAFVEIEALKNENKKLAELCNSHEKVFKSMESRLTEAERYRRRWALRLYGLPEDKEENIKQKVVNICQRLAPNHAVNQAIDVVHRVGRKDTNNTRARCVIILSHGEGQGLEAGPESRFPEGEKAPLWRGSHSDR</sequence>
<dbReference type="Proteomes" id="UP001557470">
    <property type="component" value="Unassembled WGS sequence"/>
</dbReference>
<accession>A0ABD0XRA9</accession>
<evidence type="ECO:0000313" key="4">
    <source>
        <dbReference type="Proteomes" id="UP001557470"/>
    </source>
</evidence>
<organism evidence="3 4">
    <name type="scientific">Umbra pygmaea</name>
    <name type="common">Eastern mudminnow</name>
    <dbReference type="NCBI Taxonomy" id="75934"/>
    <lineage>
        <taxon>Eukaryota</taxon>
        <taxon>Metazoa</taxon>
        <taxon>Chordata</taxon>
        <taxon>Craniata</taxon>
        <taxon>Vertebrata</taxon>
        <taxon>Euteleostomi</taxon>
        <taxon>Actinopterygii</taxon>
        <taxon>Neopterygii</taxon>
        <taxon>Teleostei</taxon>
        <taxon>Protacanthopterygii</taxon>
        <taxon>Esociformes</taxon>
        <taxon>Umbridae</taxon>
        <taxon>Umbra</taxon>
    </lineage>
</organism>